<evidence type="ECO:0000313" key="2">
    <source>
        <dbReference type="EMBL" id="VDO45688.1"/>
    </source>
</evidence>
<dbReference type="WBParaSite" id="HPLM_0001245201-mRNA-1">
    <property type="protein sequence ID" value="HPLM_0001245201-mRNA-1"/>
    <property type="gene ID" value="HPLM_0001245201"/>
</dbReference>
<organism evidence="4">
    <name type="scientific">Haemonchus placei</name>
    <name type="common">Barber's pole worm</name>
    <dbReference type="NCBI Taxonomy" id="6290"/>
    <lineage>
        <taxon>Eukaryota</taxon>
        <taxon>Metazoa</taxon>
        <taxon>Ecdysozoa</taxon>
        <taxon>Nematoda</taxon>
        <taxon>Chromadorea</taxon>
        <taxon>Rhabditida</taxon>
        <taxon>Rhabditina</taxon>
        <taxon>Rhabditomorpha</taxon>
        <taxon>Strongyloidea</taxon>
        <taxon>Trichostrongylidae</taxon>
        <taxon>Haemonchus</taxon>
    </lineage>
</organism>
<protein>
    <submittedName>
        <fullName evidence="4">Focal_AT domain-containing protein</fullName>
    </submittedName>
</protein>
<dbReference type="AlphaFoldDB" id="A0A0N4WMK9"/>
<proteinExistence type="predicted"/>
<evidence type="ECO:0000313" key="4">
    <source>
        <dbReference type="WBParaSite" id="HPLM_0001245201-mRNA-1"/>
    </source>
</evidence>
<dbReference type="OrthoDB" id="5897901at2759"/>
<accession>A0A0N4WMK9</accession>
<feature type="coiled-coil region" evidence="1">
    <location>
        <begin position="38"/>
        <end position="65"/>
    </location>
</feature>
<reference evidence="2 3" key="2">
    <citation type="submission" date="2018-11" db="EMBL/GenBank/DDBJ databases">
        <authorList>
            <consortium name="Pathogen Informatics"/>
        </authorList>
    </citation>
    <scope>NUCLEOTIDE SEQUENCE [LARGE SCALE GENOMIC DNA]</scope>
    <source>
        <strain evidence="2 3">MHpl1</strain>
    </source>
</reference>
<reference evidence="4" key="1">
    <citation type="submission" date="2017-02" db="UniProtKB">
        <authorList>
            <consortium name="WormBaseParasite"/>
        </authorList>
    </citation>
    <scope>IDENTIFICATION</scope>
</reference>
<dbReference type="Proteomes" id="UP000268014">
    <property type="component" value="Unassembled WGS sequence"/>
</dbReference>
<keyword evidence="1" id="KW-0175">Coiled coil</keyword>
<keyword evidence="3" id="KW-1185">Reference proteome</keyword>
<evidence type="ECO:0000313" key="3">
    <source>
        <dbReference type="Proteomes" id="UP000268014"/>
    </source>
</evidence>
<sequence length="88" mass="9917">METGNYLSQPQELDVATQMTTLAATEITNKMEKAKPQVSDTEGLIKRLRREIKEMVTQAEIALAQLFTLLTKGALLCWKQSVTRSVLY</sequence>
<gene>
    <name evidence="2" type="ORF">HPLM_LOCUS12444</name>
</gene>
<dbReference type="EMBL" id="UZAF01017868">
    <property type="protein sequence ID" value="VDO45688.1"/>
    <property type="molecule type" value="Genomic_DNA"/>
</dbReference>
<evidence type="ECO:0000256" key="1">
    <source>
        <dbReference type="SAM" id="Coils"/>
    </source>
</evidence>
<name>A0A0N4WMK9_HAEPC</name>